<keyword evidence="1" id="KW-0732">Signal</keyword>
<accession>T0R5M4</accession>
<dbReference type="InterPro" id="IPR003609">
    <property type="entry name" value="Pan_app"/>
</dbReference>
<dbReference type="Proteomes" id="UP000030762">
    <property type="component" value="Unassembled WGS sequence"/>
</dbReference>
<dbReference type="Gene3D" id="3.50.4.10">
    <property type="entry name" value="Hepatocyte Growth Factor"/>
    <property type="match status" value="1"/>
</dbReference>
<evidence type="ECO:0000313" key="4">
    <source>
        <dbReference type="Proteomes" id="UP000030762"/>
    </source>
</evidence>
<feature type="chain" id="PRO_5004583743" description="Apple domain-containing protein" evidence="1">
    <location>
        <begin position="23"/>
        <end position="71"/>
    </location>
</feature>
<evidence type="ECO:0000313" key="3">
    <source>
        <dbReference type="EMBL" id="EQC24802.1"/>
    </source>
</evidence>
<evidence type="ECO:0000259" key="2">
    <source>
        <dbReference type="Pfam" id="PF14295"/>
    </source>
</evidence>
<reference evidence="3 4" key="1">
    <citation type="submission" date="2012-04" db="EMBL/GenBank/DDBJ databases">
        <title>The Genome Sequence of Saprolegnia declina VS20.</title>
        <authorList>
            <consortium name="The Broad Institute Genome Sequencing Platform"/>
            <person name="Russ C."/>
            <person name="Nusbaum C."/>
            <person name="Tyler B."/>
            <person name="van West P."/>
            <person name="Dieguez-Uribeondo J."/>
            <person name="de Bruijn I."/>
            <person name="Tripathy S."/>
            <person name="Jiang R."/>
            <person name="Young S.K."/>
            <person name="Zeng Q."/>
            <person name="Gargeya S."/>
            <person name="Fitzgerald M."/>
            <person name="Haas B."/>
            <person name="Abouelleil A."/>
            <person name="Alvarado L."/>
            <person name="Arachchi H.M."/>
            <person name="Berlin A."/>
            <person name="Chapman S.B."/>
            <person name="Goldberg J."/>
            <person name="Griggs A."/>
            <person name="Gujja S."/>
            <person name="Hansen M."/>
            <person name="Howarth C."/>
            <person name="Imamovic A."/>
            <person name="Larimer J."/>
            <person name="McCowen C."/>
            <person name="Montmayeur A."/>
            <person name="Murphy C."/>
            <person name="Neiman D."/>
            <person name="Pearson M."/>
            <person name="Priest M."/>
            <person name="Roberts A."/>
            <person name="Saif S."/>
            <person name="Shea T."/>
            <person name="Sisk P."/>
            <person name="Sykes S."/>
            <person name="Wortman J."/>
            <person name="Nusbaum C."/>
            <person name="Birren B."/>
        </authorList>
    </citation>
    <scope>NUCLEOTIDE SEQUENCE [LARGE SCALE GENOMIC DNA]</scope>
    <source>
        <strain evidence="3 4">VS20</strain>
    </source>
</reference>
<dbReference type="Pfam" id="PF14295">
    <property type="entry name" value="PAN_4"/>
    <property type="match status" value="1"/>
</dbReference>
<proteinExistence type="predicted"/>
<name>T0R5M4_SAPDV</name>
<dbReference type="OrthoDB" id="78172at2759"/>
<feature type="domain" description="Apple" evidence="2">
    <location>
        <begin position="34"/>
        <end position="69"/>
    </location>
</feature>
<feature type="non-terminal residue" evidence="3">
    <location>
        <position position="71"/>
    </location>
</feature>
<dbReference type="InParanoid" id="T0R5M4"/>
<protein>
    <recommendedName>
        <fullName evidence="2">Apple domain-containing protein</fullName>
    </recommendedName>
</protein>
<feature type="signal peptide" evidence="1">
    <location>
        <begin position="1"/>
        <end position="22"/>
    </location>
</feature>
<dbReference type="VEuPathDB" id="FungiDB:SDRG_17309"/>
<dbReference type="AlphaFoldDB" id="T0R5M4"/>
<evidence type="ECO:0000256" key="1">
    <source>
        <dbReference type="SAM" id="SignalP"/>
    </source>
</evidence>
<dbReference type="RefSeq" id="XP_008621772.1">
    <property type="nucleotide sequence ID" value="XM_008623550.1"/>
</dbReference>
<keyword evidence="4" id="KW-1185">Reference proteome</keyword>
<gene>
    <name evidence="3" type="ORF">SDRG_17309</name>
</gene>
<dbReference type="GeneID" id="19958036"/>
<organism evidence="3 4">
    <name type="scientific">Saprolegnia diclina (strain VS20)</name>
    <dbReference type="NCBI Taxonomy" id="1156394"/>
    <lineage>
        <taxon>Eukaryota</taxon>
        <taxon>Sar</taxon>
        <taxon>Stramenopiles</taxon>
        <taxon>Oomycota</taxon>
        <taxon>Saprolegniomycetes</taxon>
        <taxon>Saprolegniales</taxon>
        <taxon>Saprolegniaceae</taxon>
        <taxon>Saprolegnia</taxon>
    </lineage>
</organism>
<dbReference type="EMBL" id="JH767389">
    <property type="protein sequence ID" value="EQC24802.1"/>
    <property type="molecule type" value="Genomic_DNA"/>
</dbReference>
<sequence length="71" mass="7805">MKAASTSLLLFALSLLATVSDAKAPACVNLEQNVDYYGNDIASVVESNYQKCCTWCQIVDGCNVYIWNSYN</sequence>